<dbReference type="AlphaFoldDB" id="A0AAD3XIU9"/>
<evidence type="ECO:0000313" key="2">
    <source>
        <dbReference type="Proteomes" id="UP001279734"/>
    </source>
</evidence>
<comment type="caution">
    <text evidence="1">The sequence shown here is derived from an EMBL/GenBank/DDBJ whole genome shotgun (WGS) entry which is preliminary data.</text>
</comment>
<keyword evidence="2" id="KW-1185">Reference proteome</keyword>
<dbReference type="EMBL" id="BSYO01000006">
    <property type="protein sequence ID" value="GMH06178.1"/>
    <property type="molecule type" value="Genomic_DNA"/>
</dbReference>
<sequence length="128" mass="13189">MPSEAAVEDAPIVVSTPSPQDVQCVLAPDDDSACRIASDAARESVRDGSSSGCGAAVQGMSPCAAYASPSCPQGPPACWIVEELFARLALNGSLARDALDVLLVFMAGRMCPRPLCTWACALVLFSAD</sequence>
<protein>
    <submittedName>
        <fullName evidence="1">Uncharacterized protein</fullName>
    </submittedName>
</protein>
<proteinExistence type="predicted"/>
<organism evidence="1 2">
    <name type="scientific">Nepenthes gracilis</name>
    <name type="common">Slender pitcher plant</name>
    <dbReference type="NCBI Taxonomy" id="150966"/>
    <lineage>
        <taxon>Eukaryota</taxon>
        <taxon>Viridiplantae</taxon>
        <taxon>Streptophyta</taxon>
        <taxon>Embryophyta</taxon>
        <taxon>Tracheophyta</taxon>
        <taxon>Spermatophyta</taxon>
        <taxon>Magnoliopsida</taxon>
        <taxon>eudicotyledons</taxon>
        <taxon>Gunneridae</taxon>
        <taxon>Pentapetalae</taxon>
        <taxon>Caryophyllales</taxon>
        <taxon>Nepenthaceae</taxon>
        <taxon>Nepenthes</taxon>
    </lineage>
</organism>
<dbReference type="Proteomes" id="UP001279734">
    <property type="component" value="Unassembled WGS sequence"/>
</dbReference>
<name>A0AAD3XIU9_NEPGR</name>
<reference evidence="1" key="1">
    <citation type="submission" date="2023-05" db="EMBL/GenBank/DDBJ databases">
        <title>Nepenthes gracilis genome sequencing.</title>
        <authorList>
            <person name="Fukushima K."/>
        </authorList>
    </citation>
    <scope>NUCLEOTIDE SEQUENCE</scope>
    <source>
        <strain evidence="1">SING2019-196</strain>
    </source>
</reference>
<evidence type="ECO:0000313" key="1">
    <source>
        <dbReference type="EMBL" id="GMH06178.1"/>
    </source>
</evidence>
<gene>
    <name evidence="1" type="ORF">Nepgr_008018</name>
</gene>
<accession>A0AAD3XIU9</accession>